<evidence type="ECO:0000256" key="2">
    <source>
        <dbReference type="ARBA" id="ARBA00012438"/>
    </source>
</evidence>
<dbReference type="Proteomes" id="UP000001296">
    <property type="component" value="Chromosome"/>
</dbReference>
<evidence type="ECO:0000313" key="10">
    <source>
        <dbReference type="Proteomes" id="UP000001296"/>
    </source>
</evidence>
<sequence>MDLSSYLRDVVETIVQIGHTAPHLIRRDLHLTSLQLPPEKAVPLALILSECLLNSLTHAFGRTEKGHIRVELLEESDRGHLTYEDSGPGVPEGTPRRFGFTIMESLARSQLKGTIEFSSSPELGGWKVSIEFPL</sequence>
<dbReference type="Pfam" id="PF02518">
    <property type="entry name" value="HATPase_c"/>
    <property type="match status" value="1"/>
</dbReference>
<proteinExistence type="predicted"/>
<evidence type="ECO:0000313" key="9">
    <source>
        <dbReference type="EMBL" id="ADN01244.1"/>
    </source>
</evidence>
<organism evidence="9 10">
    <name type="scientific">Winmispira thermophila (strain ATCC 49972 / DSM 6192 / RI 19.B1)</name>
    <name type="common">Spirochaeta thermophila</name>
    <dbReference type="NCBI Taxonomy" id="665571"/>
    <lineage>
        <taxon>Bacteria</taxon>
        <taxon>Pseudomonadati</taxon>
        <taxon>Spirochaetota</taxon>
        <taxon>Spirochaetia</taxon>
        <taxon>Winmispirales</taxon>
        <taxon>Winmispiraceae</taxon>
        <taxon>Winmispira</taxon>
    </lineage>
</organism>
<evidence type="ECO:0000256" key="3">
    <source>
        <dbReference type="ARBA" id="ARBA00022553"/>
    </source>
</evidence>
<evidence type="ECO:0000259" key="8">
    <source>
        <dbReference type="Pfam" id="PF02518"/>
    </source>
</evidence>
<name>E0RNX1_WINT6</name>
<evidence type="ECO:0000256" key="1">
    <source>
        <dbReference type="ARBA" id="ARBA00000085"/>
    </source>
</evidence>
<dbReference type="eggNOG" id="COG3920">
    <property type="taxonomic scope" value="Bacteria"/>
</dbReference>
<comment type="catalytic activity">
    <reaction evidence="1">
        <text>ATP + protein L-histidine = ADP + protein N-phospho-L-histidine.</text>
        <dbReference type="EC" id="2.7.13.3"/>
    </reaction>
</comment>
<evidence type="ECO:0000256" key="6">
    <source>
        <dbReference type="ARBA" id="ARBA00022777"/>
    </source>
</evidence>
<keyword evidence="7" id="KW-0067">ATP-binding</keyword>
<keyword evidence="4" id="KW-0808">Transferase</keyword>
<keyword evidence="5" id="KW-0547">Nucleotide-binding</keyword>
<reference evidence="9 10" key="2">
    <citation type="journal article" date="2010" name="J. Bacteriol.">
        <title>Genome sequence of the polysaccharide-degrading, thermophilic anaerobe Spirochaeta thermophila DSM 6192.</title>
        <authorList>
            <person name="Angelov A."/>
            <person name="Liebl S."/>
            <person name="Ballschmiter M."/>
            <person name="Bomeke M."/>
            <person name="Lehmann R."/>
            <person name="Liesegang H."/>
            <person name="Daniel R."/>
            <person name="Liebl W."/>
        </authorList>
    </citation>
    <scope>NUCLEOTIDE SEQUENCE [LARGE SCALE GENOMIC DNA]</scope>
    <source>
        <strain evidence="10">ATCC 49972 / DSM 6192 / RI 19.B1</strain>
    </source>
</reference>
<keyword evidence="3" id="KW-0597">Phosphoprotein</keyword>
<dbReference type="KEGG" id="sta:STHERM_c02710"/>
<dbReference type="GO" id="GO:0004673">
    <property type="term" value="F:protein histidine kinase activity"/>
    <property type="evidence" value="ECO:0007669"/>
    <property type="project" value="UniProtKB-EC"/>
</dbReference>
<evidence type="ECO:0000256" key="7">
    <source>
        <dbReference type="ARBA" id="ARBA00022840"/>
    </source>
</evidence>
<dbReference type="Gene3D" id="3.30.565.10">
    <property type="entry name" value="Histidine kinase-like ATPase, C-terminal domain"/>
    <property type="match status" value="1"/>
</dbReference>
<dbReference type="EC" id="2.7.13.3" evidence="2"/>
<dbReference type="InterPro" id="IPR003594">
    <property type="entry name" value="HATPase_dom"/>
</dbReference>
<dbReference type="AlphaFoldDB" id="E0RNX1"/>
<dbReference type="PANTHER" id="PTHR41523">
    <property type="entry name" value="TWO-COMPONENT SYSTEM SENSOR PROTEIN"/>
    <property type="match status" value="1"/>
</dbReference>
<dbReference type="HOGENOM" id="CLU_1894884_0_0_12"/>
<gene>
    <name evidence="9" type="ordered locus">STHERM_c02710</name>
</gene>
<keyword evidence="6" id="KW-0418">Kinase</keyword>
<dbReference type="GO" id="GO:0005524">
    <property type="term" value="F:ATP binding"/>
    <property type="evidence" value="ECO:0007669"/>
    <property type="project" value="UniProtKB-KW"/>
</dbReference>
<dbReference type="PaxDb" id="665571-STHERM_c02710"/>
<dbReference type="PANTHER" id="PTHR41523:SF8">
    <property type="entry name" value="ETHYLENE RESPONSE SENSOR PROTEIN"/>
    <property type="match status" value="1"/>
</dbReference>
<accession>E0RNX1</accession>
<dbReference type="InterPro" id="IPR036890">
    <property type="entry name" value="HATPase_C_sf"/>
</dbReference>
<reference key="1">
    <citation type="submission" date="2009-08" db="EMBL/GenBank/DDBJ databases">
        <title>The genome sequence of Spirochaeta thermophila DSM6192.</title>
        <authorList>
            <person name="Angelov A."/>
            <person name="Mientus M."/>
            <person name="Wittenberg S."/>
            <person name="Lehmann R."/>
            <person name="Liesegang H."/>
            <person name="Daniel R."/>
            <person name="Liebl W."/>
        </authorList>
    </citation>
    <scope>NUCLEOTIDE SEQUENCE</scope>
    <source>
        <strain>DSM 6192</strain>
    </source>
</reference>
<protein>
    <recommendedName>
        <fullName evidence="2">histidine kinase</fullName>
        <ecNumber evidence="2">2.7.13.3</ecNumber>
    </recommendedName>
</protein>
<evidence type="ECO:0000256" key="4">
    <source>
        <dbReference type="ARBA" id="ARBA00022679"/>
    </source>
</evidence>
<feature type="domain" description="Histidine kinase/HSP90-like ATPase" evidence="8">
    <location>
        <begin position="41"/>
        <end position="134"/>
    </location>
</feature>
<dbReference type="SUPFAM" id="SSF55874">
    <property type="entry name" value="ATPase domain of HSP90 chaperone/DNA topoisomerase II/histidine kinase"/>
    <property type="match status" value="1"/>
</dbReference>
<evidence type="ECO:0000256" key="5">
    <source>
        <dbReference type="ARBA" id="ARBA00022741"/>
    </source>
</evidence>
<dbReference type="EMBL" id="CP001698">
    <property type="protein sequence ID" value="ADN01244.1"/>
    <property type="molecule type" value="Genomic_DNA"/>
</dbReference>